<evidence type="ECO:0000313" key="1">
    <source>
        <dbReference type="EMBL" id="VEL42606.1"/>
    </source>
</evidence>
<protein>
    <submittedName>
        <fullName evidence="1">Uncharacterized protein</fullName>
    </submittedName>
</protein>
<evidence type="ECO:0000313" key="2">
    <source>
        <dbReference type="Proteomes" id="UP000784294"/>
    </source>
</evidence>
<accession>A0A448XQS7</accession>
<dbReference type="Proteomes" id="UP000784294">
    <property type="component" value="Unassembled WGS sequence"/>
</dbReference>
<reference evidence="1" key="1">
    <citation type="submission" date="2018-11" db="EMBL/GenBank/DDBJ databases">
        <authorList>
            <consortium name="Pathogen Informatics"/>
        </authorList>
    </citation>
    <scope>NUCLEOTIDE SEQUENCE</scope>
</reference>
<keyword evidence="2" id="KW-1185">Reference proteome</keyword>
<dbReference type="Gene3D" id="1.20.58.60">
    <property type="match status" value="1"/>
</dbReference>
<dbReference type="SUPFAM" id="SSF46966">
    <property type="entry name" value="Spectrin repeat"/>
    <property type="match status" value="1"/>
</dbReference>
<comment type="caution">
    <text evidence="1">The sequence shown here is derived from an EMBL/GenBank/DDBJ whole genome shotgun (WGS) entry which is preliminary data.</text>
</comment>
<name>A0A448XQS7_9PLAT</name>
<gene>
    <name evidence="1" type="ORF">PXEA_LOCUS36046</name>
</gene>
<sequence>MVSWLRQQSDQLDEHASLIGTRAETLRHQLSRHRDFQQQLAAKNILFDTLRREARRTRDRAPTADHAELDDMINELKQSWLLVCMKSLER</sequence>
<proteinExistence type="predicted"/>
<organism evidence="1 2">
    <name type="scientific">Protopolystoma xenopodis</name>
    <dbReference type="NCBI Taxonomy" id="117903"/>
    <lineage>
        <taxon>Eukaryota</taxon>
        <taxon>Metazoa</taxon>
        <taxon>Spiralia</taxon>
        <taxon>Lophotrochozoa</taxon>
        <taxon>Platyhelminthes</taxon>
        <taxon>Monogenea</taxon>
        <taxon>Polyopisthocotylea</taxon>
        <taxon>Polystomatidea</taxon>
        <taxon>Polystomatidae</taxon>
        <taxon>Protopolystoma</taxon>
    </lineage>
</organism>
<dbReference type="AlphaFoldDB" id="A0A448XQS7"/>
<dbReference type="EMBL" id="CAAALY010275400">
    <property type="protein sequence ID" value="VEL42606.1"/>
    <property type="molecule type" value="Genomic_DNA"/>
</dbReference>
<dbReference type="OrthoDB" id="6357129at2759"/>